<evidence type="ECO:0000256" key="2">
    <source>
        <dbReference type="ARBA" id="ARBA00022670"/>
    </source>
</evidence>
<dbReference type="EMBL" id="JACGWO010000011">
    <property type="protein sequence ID" value="KAK4414863.1"/>
    <property type="molecule type" value="Genomic_DNA"/>
</dbReference>
<dbReference type="PANTHER" id="PTHR47967:SF14">
    <property type="entry name" value="EUKARYOTIC ASPARTYL PROTEASE FAMILY PROTEIN"/>
    <property type="match status" value="1"/>
</dbReference>
<evidence type="ECO:0000259" key="7">
    <source>
        <dbReference type="PROSITE" id="PS51767"/>
    </source>
</evidence>
<name>A0AAE1XN19_9LAMI</name>
<dbReference type="InterPro" id="IPR032861">
    <property type="entry name" value="TAXi_N"/>
</dbReference>
<feature type="region of interest" description="Disordered" evidence="6">
    <location>
        <begin position="39"/>
        <end position="58"/>
    </location>
</feature>
<evidence type="ECO:0000256" key="1">
    <source>
        <dbReference type="ARBA" id="ARBA00007447"/>
    </source>
</evidence>
<keyword evidence="3" id="KW-0064">Aspartyl protease</keyword>
<dbReference type="InterPro" id="IPR033121">
    <property type="entry name" value="PEPTIDASE_A1"/>
</dbReference>
<organism evidence="8 9">
    <name type="scientific">Sesamum alatum</name>
    <dbReference type="NCBI Taxonomy" id="300844"/>
    <lineage>
        <taxon>Eukaryota</taxon>
        <taxon>Viridiplantae</taxon>
        <taxon>Streptophyta</taxon>
        <taxon>Embryophyta</taxon>
        <taxon>Tracheophyta</taxon>
        <taxon>Spermatophyta</taxon>
        <taxon>Magnoliopsida</taxon>
        <taxon>eudicotyledons</taxon>
        <taxon>Gunneridae</taxon>
        <taxon>Pentapetalae</taxon>
        <taxon>asterids</taxon>
        <taxon>lamiids</taxon>
        <taxon>Lamiales</taxon>
        <taxon>Pedaliaceae</taxon>
        <taxon>Sesamum</taxon>
    </lineage>
</organism>
<evidence type="ECO:0000256" key="4">
    <source>
        <dbReference type="ARBA" id="ARBA00022801"/>
    </source>
</evidence>
<dbReference type="GO" id="GO:0004190">
    <property type="term" value="F:aspartic-type endopeptidase activity"/>
    <property type="evidence" value="ECO:0007669"/>
    <property type="project" value="UniProtKB-KW"/>
</dbReference>
<dbReference type="PROSITE" id="PS00141">
    <property type="entry name" value="ASP_PROTEASE"/>
    <property type="match status" value="1"/>
</dbReference>
<keyword evidence="4" id="KW-0378">Hydrolase</keyword>
<keyword evidence="2 8" id="KW-0645">Protease</keyword>
<dbReference type="PANTHER" id="PTHR47967">
    <property type="entry name" value="OS07G0603500 PROTEIN-RELATED"/>
    <property type="match status" value="1"/>
</dbReference>
<comment type="similarity">
    <text evidence="1">Belongs to the peptidase A1 family.</text>
</comment>
<dbReference type="AlphaFoldDB" id="A0AAE1XN19"/>
<comment type="caution">
    <text evidence="8">The sequence shown here is derived from an EMBL/GenBank/DDBJ whole genome shotgun (WGS) entry which is preliminary data.</text>
</comment>
<evidence type="ECO:0000256" key="6">
    <source>
        <dbReference type="SAM" id="MobiDB-lite"/>
    </source>
</evidence>
<sequence length="408" mass="44982">MLLQTVLSSFSDSCTAILFFPSNPNPTVSDLTTDAINSSRAQGKSIDGSPLSQDDIRGPLVPDENVKLFFVNISIGEPAVPQLLAIDTGSQLTWLQRPLCTGCPVYDPELSATYTALSCDLKYQCSSYFHQTDCGQESQCTYEISYLDESTCKGVLALEKFTFDSSSGGTSEVPNLLFGYGLESHGNVLELNGILGLQVHKPYSFVSRFGNKFSYCIGNINDPGYMYNQLILGEGAILQGYSTPLGYKQGHYAVSLEGISVGQKQLQIVNPQDYQFNVVIDTGSTLTLLLRSAFEPLKEEVMNYLDGFLPLVKVKDAGERPCFRGDMERDLKGFPLVTLHLAEGADLYLDVDGLFRRASDRIFCMAVDVTKYDINIIGILAQQYSNIGFDLDAMKVSFQRIECELLED</sequence>
<protein>
    <submittedName>
        <fullName evidence="8">Aspartyl protease UND</fullName>
    </submittedName>
</protein>
<dbReference type="GO" id="GO:0006508">
    <property type="term" value="P:proteolysis"/>
    <property type="evidence" value="ECO:0007669"/>
    <property type="project" value="UniProtKB-KW"/>
</dbReference>
<reference evidence="8" key="1">
    <citation type="submission" date="2020-06" db="EMBL/GenBank/DDBJ databases">
        <authorList>
            <person name="Li T."/>
            <person name="Hu X."/>
            <person name="Zhang T."/>
            <person name="Song X."/>
            <person name="Zhang H."/>
            <person name="Dai N."/>
            <person name="Sheng W."/>
            <person name="Hou X."/>
            <person name="Wei L."/>
        </authorList>
    </citation>
    <scope>NUCLEOTIDE SEQUENCE</scope>
    <source>
        <strain evidence="8">3651</strain>
        <tissue evidence="8">Leaf</tissue>
    </source>
</reference>
<dbReference type="Proteomes" id="UP001293254">
    <property type="component" value="Unassembled WGS sequence"/>
</dbReference>
<dbReference type="SUPFAM" id="SSF50630">
    <property type="entry name" value="Acid proteases"/>
    <property type="match status" value="1"/>
</dbReference>
<keyword evidence="9" id="KW-1185">Reference proteome</keyword>
<dbReference type="FunFam" id="2.40.70.10:FF:000033">
    <property type="entry name" value="Aspartyl protease family protein"/>
    <property type="match status" value="1"/>
</dbReference>
<dbReference type="Pfam" id="PF14543">
    <property type="entry name" value="TAXi_N"/>
    <property type="match status" value="1"/>
</dbReference>
<evidence type="ECO:0000256" key="3">
    <source>
        <dbReference type="ARBA" id="ARBA00022750"/>
    </source>
</evidence>
<evidence type="ECO:0000313" key="9">
    <source>
        <dbReference type="Proteomes" id="UP001293254"/>
    </source>
</evidence>
<dbReference type="CDD" id="cd05476">
    <property type="entry name" value="pepsin_A_like_plant"/>
    <property type="match status" value="1"/>
</dbReference>
<evidence type="ECO:0000313" key="8">
    <source>
        <dbReference type="EMBL" id="KAK4414863.1"/>
    </source>
</evidence>
<dbReference type="InterPro" id="IPR021109">
    <property type="entry name" value="Peptidase_aspartic_dom_sf"/>
</dbReference>
<dbReference type="PROSITE" id="PS51767">
    <property type="entry name" value="PEPTIDASE_A1"/>
    <property type="match status" value="1"/>
</dbReference>
<accession>A0AAE1XN19</accession>
<dbReference type="InterPro" id="IPR034161">
    <property type="entry name" value="Pepsin-like_plant"/>
</dbReference>
<proteinExistence type="inferred from homology"/>
<dbReference type="InterPro" id="IPR001969">
    <property type="entry name" value="Aspartic_peptidase_AS"/>
</dbReference>
<dbReference type="Gene3D" id="2.40.70.10">
    <property type="entry name" value="Acid Proteases"/>
    <property type="match status" value="2"/>
</dbReference>
<dbReference type="Pfam" id="PF14541">
    <property type="entry name" value="TAXi_C"/>
    <property type="match status" value="1"/>
</dbReference>
<dbReference type="GO" id="GO:0005576">
    <property type="term" value="C:extracellular region"/>
    <property type="evidence" value="ECO:0007669"/>
    <property type="project" value="TreeGrafter"/>
</dbReference>
<reference evidence="8" key="2">
    <citation type="journal article" date="2024" name="Plant">
        <title>Genomic evolution and insights into agronomic trait innovations of Sesamum species.</title>
        <authorList>
            <person name="Miao H."/>
            <person name="Wang L."/>
            <person name="Qu L."/>
            <person name="Liu H."/>
            <person name="Sun Y."/>
            <person name="Le M."/>
            <person name="Wang Q."/>
            <person name="Wei S."/>
            <person name="Zheng Y."/>
            <person name="Lin W."/>
            <person name="Duan Y."/>
            <person name="Cao H."/>
            <person name="Xiong S."/>
            <person name="Wang X."/>
            <person name="Wei L."/>
            <person name="Li C."/>
            <person name="Ma Q."/>
            <person name="Ju M."/>
            <person name="Zhao R."/>
            <person name="Li G."/>
            <person name="Mu C."/>
            <person name="Tian Q."/>
            <person name="Mei H."/>
            <person name="Zhang T."/>
            <person name="Gao T."/>
            <person name="Zhang H."/>
        </authorList>
    </citation>
    <scope>NUCLEOTIDE SEQUENCE</scope>
    <source>
        <strain evidence="8">3651</strain>
    </source>
</reference>
<evidence type="ECO:0000256" key="5">
    <source>
        <dbReference type="ARBA" id="ARBA00023180"/>
    </source>
</evidence>
<keyword evidence="5" id="KW-0325">Glycoprotein</keyword>
<dbReference type="InterPro" id="IPR032799">
    <property type="entry name" value="TAXi_C"/>
</dbReference>
<feature type="domain" description="Peptidase A1" evidence="7">
    <location>
        <begin position="69"/>
        <end position="399"/>
    </location>
</feature>
<dbReference type="InterPro" id="IPR051708">
    <property type="entry name" value="Plant_Aspart_Prot_A1"/>
</dbReference>
<gene>
    <name evidence="8" type="ORF">Salat_2593300</name>
</gene>